<dbReference type="EMBL" id="MVOH01000007">
    <property type="protein sequence ID" value="PAU67997.1"/>
    <property type="molecule type" value="Genomic_DNA"/>
</dbReference>
<reference evidence="2 3" key="1">
    <citation type="journal article" date="2017" name="ISME J.">
        <title>Unveiling bifidobacterial biogeography across the mammalian branch of the tree of life.</title>
        <authorList>
            <person name="Milani C."/>
            <person name="Mangifesta M."/>
            <person name="Mancabelli L."/>
            <person name="Lugli G.A."/>
            <person name="James K."/>
            <person name="Duranti S."/>
            <person name="Turroni F."/>
            <person name="Ferrario C."/>
            <person name="Ossiprandi M.C."/>
            <person name="van Sinderen D."/>
            <person name="Ventura M."/>
        </authorList>
    </citation>
    <scope>NUCLEOTIDE SEQUENCE [LARGE SCALE GENOMIC DNA]</scope>
    <source>
        <strain evidence="3">Ham19E</strain>
    </source>
</reference>
<evidence type="ECO:0000313" key="3">
    <source>
        <dbReference type="Proteomes" id="UP000218399"/>
    </source>
</evidence>
<accession>A0A2A2EG84</accession>
<dbReference type="PANTHER" id="PTHR46211">
    <property type="entry name" value="GLYCEROPHOSPHORYL DIESTER PHOSPHODIESTERASE"/>
    <property type="match status" value="1"/>
</dbReference>
<keyword evidence="3" id="KW-1185">Reference proteome</keyword>
<organism evidence="2 3">
    <name type="scientific">Bifidobacterium criceti</name>
    <dbReference type="NCBI Taxonomy" id="1960969"/>
    <lineage>
        <taxon>Bacteria</taxon>
        <taxon>Bacillati</taxon>
        <taxon>Actinomycetota</taxon>
        <taxon>Actinomycetes</taxon>
        <taxon>Bifidobacteriales</taxon>
        <taxon>Bifidobacteriaceae</taxon>
        <taxon>Bifidobacterium</taxon>
    </lineage>
</organism>
<dbReference type="OrthoDB" id="3268277at2"/>
<protein>
    <submittedName>
        <fullName evidence="2">Glycerophosphodiester phosphodiesterase</fullName>
    </submittedName>
</protein>
<evidence type="ECO:0000259" key="1">
    <source>
        <dbReference type="PROSITE" id="PS51704"/>
    </source>
</evidence>
<dbReference type="InterPro" id="IPR017946">
    <property type="entry name" value="PLC-like_Pdiesterase_TIM-brl"/>
</dbReference>
<dbReference type="Pfam" id="PF03009">
    <property type="entry name" value="GDPD"/>
    <property type="match status" value="1"/>
</dbReference>
<dbReference type="GO" id="GO:0008081">
    <property type="term" value="F:phosphoric diester hydrolase activity"/>
    <property type="evidence" value="ECO:0007669"/>
    <property type="project" value="InterPro"/>
</dbReference>
<dbReference type="PROSITE" id="PS51704">
    <property type="entry name" value="GP_PDE"/>
    <property type="match status" value="1"/>
</dbReference>
<gene>
    <name evidence="2" type="ORF">B1526_0711</name>
</gene>
<dbReference type="GO" id="GO:0006629">
    <property type="term" value="P:lipid metabolic process"/>
    <property type="evidence" value="ECO:0007669"/>
    <property type="project" value="InterPro"/>
</dbReference>
<dbReference type="AlphaFoldDB" id="A0A2A2EG84"/>
<dbReference type="PANTHER" id="PTHR46211:SF14">
    <property type="entry name" value="GLYCEROPHOSPHODIESTER PHOSPHODIESTERASE"/>
    <property type="match status" value="1"/>
</dbReference>
<dbReference type="Gene3D" id="3.20.20.190">
    <property type="entry name" value="Phosphatidylinositol (PI) phosphodiesterase"/>
    <property type="match status" value="1"/>
</dbReference>
<dbReference type="RefSeq" id="WP_095614741.1">
    <property type="nucleotide sequence ID" value="NZ_MVOH01000007.1"/>
</dbReference>
<name>A0A2A2EG84_9BIFI</name>
<dbReference type="InterPro" id="IPR030395">
    <property type="entry name" value="GP_PDE_dom"/>
</dbReference>
<dbReference type="SUPFAM" id="SSF51695">
    <property type="entry name" value="PLC-like phosphodiesterases"/>
    <property type="match status" value="1"/>
</dbReference>
<dbReference type="Proteomes" id="UP000218399">
    <property type="component" value="Unassembled WGS sequence"/>
</dbReference>
<comment type="caution">
    <text evidence="2">The sequence shown here is derived from an EMBL/GenBank/DDBJ whole genome shotgun (WGS) entry which is preliminary data.</text>
</comment>
<proteinExistence type="predicted"/>
<evidence type="ECO:0000313" key="2">
    <source>
        <dbReference type="EMBL" id="PAU67997.1"/>
    </source>
</evidence>
<feature type="domain" description="GP-PDE" evidence="1">
    <location>
        <begin position="78"/>
        <end position="354"/>
    </location>
</feature>
<sequence length="356" mass="38899">MAKTLRNIVIGAAVTAGAAVWAMAPRTFNNRRKNYVSSLPEVMFAHRGLHDAGSGLSQQYAGESGEYVALARRMAMQAGYGTPREVGPIAPENSLAAFAAAAQAGYGIELDVQLTLDNKVVVAHDPDLLRVAGDPRKIADLTYDELVRIPLFPTAAPGAETSPLLPGATAEDPTLVKTPEQVPEGYYQHVPLLADVLRVVDGRVPIIVEFKFENMRDWGSRDDALMQQAADLLDAYRGVYAVESFNPAAMHWYKENHPGTSRGQLAEDAPFGDADPIVWAAGKLAFNWMSRPDFIAYDYRNGNSKTLAFARRMGAQTVAWTVRSEQELNSCMPYFDRFIFEAFVPGETAASAARQL</sequence>